<reference evidence="2" key="1">
    <citation type="submission" date="2017-10" db="EMBL/GenBank/DDBJ databases">
        <authorList>
            <person name="Kravchenko I.K."/>
            <person name="Grouzdev D.S."/>
        </authorList>
    </citation>
    <scope>NUCLEOTIDE SEQUENCE [LARGE SCALE GENOMIC DNA]</scope>
    <source>
        <strain evidence="2">B2</strain>
    </source>
</reference>
<dbReference type="EMBL" id="PDKW01000039">
    <property type="protein sequence ID" value="PGH58028.1"/>
    <property type="molecule type" value="Genomic_DNA"/>
</dbReference>
<protein>
    <submittedName>
        <fullName evidence="1">Uncharacterized protein</fullName>
    </submittedName>
</protein>
<proteinExistence type="predicted"/>
<keyword evidence="2" id="KW-1185">Reference proteome</keyword>
<dbReference type="AlphaFoldDB" id="A0A2B8BKF8"/>
<organism evidence="1 2">
    <name type="scientific">Azospirillum palustre</name>
    <dbReference type="NCBI Taxonomy" id="2044885"/>
    <lineage>
        <taxon>Bacteria</taxon>
        <taxon>Pseudomonadati</taxon>
        <taxon>Pseudomonadota</taxon>
        <taxon>Alphaproteobacteria</taxon>
        <taxon>Rhodospirillales</taxon>
        <taxon>Azospirillaceae</taxon>
        <taxon>Azospirillum</taxon>
    </lineage>
</organism>
<accession>A0A2B8BKF8</accession>
<dbReference type="RefSeq" id="WP_098736013.1">
    <property type="nucleotide sequence ID" value="NZ_PDKW01000039.1"/>
</dbReference>
<sequence>MLGYSDLSAPKGQHDTAAGHSLTMRGMSDAQLVHAYNAANNVFSAPRVKEANVARPVLNDLHDRLTLALDRLSGVAARVEGFADRVLGPLPAEPKGVSGGAGSCCAVESLVMVLEGIERVANRLDEAAHRVERIG</sequence>
<evidence type="ECO:0000313" key="2">
    <source>
        <dbReference type="Proteomes" id="UP000225379"/>
    </source>
</evidence>
<gene>
    <name evidence="1" type="ORF">CRT60_08705</name>
</gene>
<name>A0A2B8BKF8_9PROT</name>
<dbReference type="Proteomes" id="UP000225379">
    <property type="component" value="Unassembled WGS sequence"/>
</dbReference>
<evidence type="ECO:0000313" key="1">
    <source>
        <dbReference type="EMBL" id="PGH58028.1"/>
    </source>
</evidence>
<comment type="caution">
    <text evidence="1">The sequence shown here is derived from an EMBL/GenBank/DDBJ whole genome shotgun (WGS) entry which is preliminary data.</text>
</comment>